<feature type="transmembrane region" description="Helical" evidence="1">
    <location>
        <begin position="49"/>
        <end position="68"/>
    </location>
</feature>
<keyword evidence="1" id="KW-0472">Membrane</keyword>
<dbReference type="AlphaFoldDB" id="A0A511UYY5"/>
<dbReference type="Pfam" id="PF09577">
    <property type="entry name" value="Spore_YpjB"/>
    <property type="match status" value="1"/>
</dbReference>
<keyword evidence="1" id="KW-0812">Transmembrane</keyword>
<gene>
    <name evidence="2" type="ORF">CQU01_20370</name>
</gene>
<feature type="transmembrane region" description="Helical" evidence="1">
    <location>
        <begin position="12"/>
        <end position="29"/>
    </location>
</feature>
<keyword evidence="1" id="KW-1133">Transmembrane helix</keyword>
<comment type="caution">
    <text evidence="2">The sequence shown here is derived from an EMBL/GenBank/DDBJ whole genome shotgun (WGS) entry which is preliminary data.</text>
</comment>
<keyword evidence="3" id="KW-1185">Reference proteome</keyword>
<dbReference type="Proteomes" id="UP000321491">
    <property type="component" value="Unassembled WGS sequence"/>
</dbReference>
<evidence type="ECO:0000313" key="3">
    <source>
        <dbReference type="Proteomes" id="UP000321491"/>
    </source>
</evidence>
<proteinExistence type="predicted"/>
<organism evidence="2 3">
    <name type="scientific">Cerasibacillus quisquiliarum</name>
    <dbReference type="NCBI Taxonomy" id="227865"/>
    <lineage>
        <taxon>Bacteria</taxon>
        <taxon>Bacillati</taxon>
        <taxon>Bacillota</taxon>
        <taxon>Bacilli</taxon>
        <taxon>Bacillales</taxon>
        <taxon>Bacillaceae</taxon>
        <taxon>Cerasibacillus</taxon>
    </lineage>
</organism>
<protein>
    <submittedName>
        <fullName evidence="2">Uncharacterized protein</fullName>
    </submittedName>
</protein>
<dbReference type="InterPro" id="IPR014231">
    <property type="entry name" value="Spore_YpjB"/>
</dbReference>
<accession>A0A511UYY5</accession>
<sequence length="86" mass="10070">MKNYFIKQINKGKLIIIIGIIEILFFSKITKAKVKTETVQKSVDMIAFYWVLFVIGGLIALTLTYVSWRKYKGEKQKQRTHDKTVD</sequence>
<dbReference type="RefSeq" id="WP_246118093.1">
    <property type="nucleotide sequence ID" value="NZ_BJXW01000023.1"/>
</dbReference>
<name>A0A511UYY5_9BACI</name>
<reference evidence="2 3" key="1">
    <citation type="submission" date="2019-07" db="EMBL/GenBank/DDBJ databases">
        <title>Whole genome shotgun sequence of Cerasibacillus quisquiliarum NBRC 102429.</title>
        <authorList>
            <person name="Hosoyama A."/>
            <person name="Uohara A."/>
            <person name="Ohji S."/>
            <person name="Ichikawa N."/>
        </authorList>
    </citation>
    <scope>NUCLEOTIDE SEQUENCE [LARGE SCALE GENOMIC DNA]</scope>
    <source>
        <strain evidence="2 3">NBRC 102429</strain>
    </source>
</reference>
<evidence type="ECO:0000256" key="1">
    <source>
        <dbReference type="SAM" id="Phobius"/>
    </source>
</evidence>
<evidence type="ECO:0000313" key="2">
    <source>
        <dbReference type="EMBL" id="GEN31799.1"/>
    </source>
</evidence>
<dbReference type="EMBL" id="BJXW01000023">
    <property type="protein sequence ID" value="GEN31799.1"/>
    <property type="molecule type" value="Genomic_DNA"/>
</dbReference>